<protein>
    <submittedName>
        <fullName evidence="18">TonB-dependent siderophore receptor</fullName>
    </submittedName>
</protein>
<keyword evidence="9" id="KW-0406">Ion transport</keyword>
<dbReference type="NCBIfam" id="NF010651">
    <property type="entry name" value="PRK14050.1"/>
    <property type="match status" value="1"/>
</dbReference>
<dbReference type="InterPro" id="IPR036942">
    <property type="entry name" value="Beta-barrel_TonB_sf"/>
</dbReference>
<dbReference type="Gene3D" id="2.170.130.10">
    <property type="entry name" value="TonB-dependent receptor, plug domain"/>
    <property type="match status" value="1"/>
</dbReference>
<keyword evidence="12 18" id="KW-0675">Receptor</keyword>
<feature type="domain" description="TonB-dependent receptor-like beta-barrel" evidence="16">
    <location>
        <begin position="268"/>
        <end position="722"/>
    </location>
</feature>
<dbReference type="PANTHER" id="PTHR32552:SF68">
    <property type="entry name" value="FERRICHROME OUTER MEMBRANE TRANSPORTER_PHAGE RECEPTOR"/>
    <property type="match status" value="1"/>
</dbReference>
<keyword evidence="6 14" id="KW-0812">Transmembrane</keyword>
<evidence type="ECO:0000256" key="12">
    <source>
        <dbReference type="ARBA" id="ARBA00023170"/>
    </source>
</evidence>
<dbReference type="PROSITE" id="PS52016">
    <property type="entry name" value="TONB_DEPENDENT_REC_3"/>
    <property type="match status" value="1"/>
</dbReference>
<evidence type="ECO:0000256" key="13">
    <source>
        <dbReference type="ARBA" id="ARBA00023237"/>
    </source>
</evidence>
<dbReference type="CDD" id="cd01347">
    <property type="entry name" value="ligand_gated_channel"/>
    <property type="match status" value="1"/>
</dbReference>
<evidence type="ECO:0000256" key="15">
    <source>
        <dbReference type="RuleBase" id="RU003357"/>
    </source>
</evidence>
<evidence type="ECO:0000256" key="2">
    <source>
        <dbReference type="ARBA" id="ARBA00009810"/>
    </source>
</evidence>
<evidence type="ECO:0000256" key="7">
    <source>
        <dbReference type="ARBA" id="ARBA00022729"/>
    </source>
</evidence>
<keyword evidence="8" id="KW-0408">Iron</keyword>
<proteinExistence type="inferred from homology"/>
<keyword evidence="13 14" id="KW-0998">Cell outer membrane</keyword>
<keyword evidence="19" id="KW-1185">Reference proteome</keyword>
<keyword evidence="4 14" id="KW-1134">Transmembrane beta strand</keyword>
<comment type="subcellular location">
    <subcellularLocation>
        <location evidence="1 14">Cell outer membrane</location>
        <topology evidence="1 14">Multi-pass membrane protein</topology>
    </subcellularLocation>
</comment>
<keyword evidence="11 14" id="KW-0472">Membrane</keyword>
<dbReference type="EMBL" id="JBBKTW010000005">
    <property type="protein sequence ID" value="MEN2989737.1"/>
    <property type="molecule type" value="Genomic_DNA"/>
</dbReference>
<keyword evidence="7" id="KW-0732">Signal</keyword>
<dbReference type="InterPro" id="IPR037066">
    <property type="entry name" value="Plug_dom_sf"/>
</dbReference>
<accession>A0ABU9YLP7</accession>
<dbReference type="InterPro" id="IPR039426">
    <property type="entry name" value="TonB-dep_rcpt-like"/>
</dbReference>
<dbReference type="PANTHER" id="PTHR32552">
    <property type="entry name" value="FERRICHROME IRON RECEPTOR-RELATED"/>
    <property type="match status" value="1"/>
</dbReference>
<evidence type="ECO:0000256" key="8">
    <source>
        <dbReference type="ARBA" id="ARBA00023004"/>
    </source>
</evidence>
<dbReference type="SUPFAM" id="SSF56935">
    <property type="entry name" value="Porins"/>
    <property type="match status" value="1"/>
</dbReference>
<evidence type="ECO:0000256" key="6">
    <source>
        <dbReference type="ARBA" id="ARBA00022692"/>
    </source>
</evidence>
<evidence type="ECO:0000259" key="16">
    <source>
        <dbReference type="Pfam" id="PF00593"/>
    </source>
</evidence>
<keyword evidence="5" id="KW-0410">Iron transport</keyword>
<evidence type="ECO:0000256" key="4">
    <source>
        <dbReference type="ARBA" id="ARBA00022452"/>
    </source>
</evidence>
<dbReference type="Proteomes" id="UP001413721">
    <property type="component" value="Unassembled WGS sequence"/>
</dbReference>
<dbReference type="Gene3D" id="2.40.170.20">
    <property type="entry name" value="TonB-dependent receptor, beta-barrel domain"/>
    <property type="match status" value="1"/>
</dbReference>
<sequence>MARISTAAARIHCYGRPGQSYGGLGRAYGRQGLACGVAIAALLSAGGAMAQAAGGTEMLPALSIEDQAASATGPIDGFVPSRSLTGSKTDAAITEIPQSVSVIGRRQLDDLPGNKVDEVLGYTAGVQAGQFGTDSDTDWVMIRGFDAGQTGIFMNGLGLYQYGFGGYLIDTFTLERIEVLKGASSALYGGANIGGMINLVSKRPTGERLRHVETGINNWGNAYLGFDLGDALGEDGAASYRITGKISGGDWETDQAEDLRGLIAPSISWASDRTRLTVLGLYQNEDKTHTGGFLPYEGSVVDASFGKIPRDFYYSEPDEDSYRRQQVMIGYEFAHDVSDDVTLRQNFRYSRSHVRESYPYPYGWRIPGAPYEGGGTTPAAGNELFRIAFDHKTTAQSVALDNQAEWRFATGDVGHTLLGGIDYRYYTIDHRQGSATGTPISVTNPVYGAAQPDTVPYLDQRLTLHQLGVYAQDQMRIDQRWILTLTGRYDRIWTKSDDEVVSPWAPEGYNYSGKDGAFSGRAGLGYEFANGLTPYVSVASVFNPLIGASAEGQPFSPEEGMQYEAGVKYAPDDVNGLFTAAVFQLTRENALVNDPTNALYKVQRGEVRSRGIELEAQTDIGAGFSLLGQVTIQDVEVTEDGNPALVGKTPVLVSDRSASLWIDHAFQAAVLDGVSAGIGIRYLGESWADEANTLKVPDATLFDAALRYKKAGWGVSVDVANLADKDYVAGCGSVYQCGYGPGRTATLTLSLDW</sequence>
<organism evidence="18 19">
    <name type="scientific">Tistrella arctica</name>
    <dbReference type="NCBI Taxonomy" id="3133430"/>
    <lineage>
        <taxon>Bacteria</taxon>
        <taxon>Pseudomonadati</taxon>
        <taxon>Pseudomonadota</taxon>
        <taxon>Alphaproteobacteria</taxon>
        <taxon>Geminicoccales</taxon>
        <taxon>Geminicoccaceae</taxon>
        <taxon>Tistrella</taxon>
    </lineage>
</organism>
<evidence type="ECO:0000256" key="10">
    <source>
        <dbReference type="ARBA" id="ARBA00023077"/>
    </source>
</evidence>
<evidence type="ECO:0000259" key="17">
    <source>
        <dbReference type="Pfam" id="PF07715"/>
    </source>
</evidence>
<evidence type="ECO:0000256" key="5">
    <source>
        <dbReference type="ARBA" id="ARBA00022496"/>
    </source>
</evidence>
<evidence type="ECO:0000256" key="3">
    <source>
        <dbReference type="ARBA" id="ARBA00022448"/>
    </source>
</evidence>
<dbReference type="Pfam" id="PF07715">
    <property type="entry name" value="Plug"/>
    <property type="match status" value="1"/>
</dbReference>
<evidence type="ECO:0000256" key="11">
    <source>
        <dbReference type="ARBA" id="ARBA00023136"/>
    </source>
</evidence>
<evidence type="ECO:0000313" key="18">
    <source>
        <dbReference type="EMBL" id="MEN2989737.1"/>
    </source>
</evidence>
<evidence type="ECO:0000313" key="19">
    <source>
        <dbReference type="Proteomes" id="UP001413721"/>
    </source>
</evidence>
<dbReference type="InterPro" id="IPR010105">
    <property type="entry name" value="TonB_sidphr_rcpt"/>
</dbReference>
<evidence type="ECO:0000256" key="9">
    <source>
        <dbReference type="ARBA" id="ARBA00023065"/>
    </source>
</evidence>
<dbReference type="InterPro" id="IPR000531">
    <property type="entry name" value="Beta-barrel_TonB"/>
</dbReference>
<dbReference type="NCBIfam" id="TIGR01783">
    <property type="entry name" value="TonB-siderophor"/>
    <property type="match status" value="1"/>
</dbReference>
<gene>
    <name evidence="18" type="ORF">WG926_15580</name>
</gene>
<feature type="domain" description="TonB-dependent receptor plug" evidence="17">
    <location>
        <begin position="94"/>
        <end position="195"/>
    </location>
</feature>
<comment type="similarity">
    <text evidence="2 14 15">Belongs to the TonB-dependent receptor family.</text>
</comment>
<dbReference type="InterPro" id="IPR012910">
    <property type="entry name" value="Plug_dom"/>
</dbReference>
<dbReference type="Pfam" id="PF00593">
    <property type="entry name" value="TonB_dep_Rec_b-barrel"/>
    <property type="match status" value="1"/>
</dbReference>
<keyword evidence="3 14" id="KW-0813">Transport</keyword>
<keyword evidence="10 15" id="KW-0798">TonB box</keyword>
<evidence type="ECO:0000256" key="1">
    <source>
        <dbReference type="ARBA" id="ARBA00004571"/>
    </source>
</evidence>
<evidence type="ECO:0000256" key="14">
    <source>
        <dbReference type="PROSITE-ProRule" id="PRU01360"/>
    </source>
</evidence>
<reference evidence="18 19" key="1">
    <citation type="submission" date="2024-03" db="EMBL/GenBank/DDBJ databases">
        <title>High-quality draft genome sequencing of Tistrella sp. BH-R2-4.</title>
        <authorList>
            <person name="Dong C."/>
        </authorList>
    </citation>
    <scope>NUCLEOTIDE SEQUENCE [LARGE SCALE GENOMIC DNA]</scope>
    <source>
        <strain evidence="18 19">BH-R2-4</strain>
    </source>
</reference>
<name>A0ABU9YLP7_9PROT</name>
<comment type="caution">
    <text evidence="18">The sequence shown here is derived from an EMBL/GenBank/DDBJ whole genome shotgun (WGS) entry which is preliminary data.</text>
</comment>